<name>V8QW85_9BURK</name>
<dbReference type="CDD" id="cd00038">
    <property type="entry name" value="CAP_ED"/>
    <property type="match status" value="1"/>
</dbReference>
<dbReference type="Pfam" id="PF13545">
    <property type="entry name" value="HTH_Crp_2"/>
    <property type="match status" value="1"/>
</dbReference>
<dbReference type="eggNOG" id="COG0664">
    <property type="taxonomic scope" value="Bacteria"/>
</dbReference>
<reference evidence="5 6" key="1">
    <citation type="journal article" date="2014" name="Genome Announc.">
        <title>Draft Genome Sequence of Advenella kashmirensis Strain W13003, a Polycyclic Aromatic Hydrocarbon-Degrading Bacterium.</title>
        <authorList>
            <person name="Wang X."/>
            <person name="Jin D."/>
            <person name="Zhou L."/>
            <person name="Wu L."/>
            <person name="An W."/>
            <person name="Zhao L."/>
        </authorList>
    </citation>
    <scope>NUCLEOTIDE SEQUENCE [LARGE SCALE GENOMIC DNA]</scope>
    <source>
        <strain evidence="5 6">W13003</strain>
    </source>
</reference>
<dbReference type="AlphaFoldDB" id="V8QW85"/>
<evidence type="ECO:0000259" key="4">
    <source>
        <dbReference type="PROSITE" id="PS50042"/>
    </source>
</evidence>
<comment type="caution">
    <text evidence="5">The sequence shown here is derived from an EMBL/GenBank/DDBJ whole genome shotgun (WGS) entry which is preliminary data.</text>
</comment>
<proteinExistence type="predicted"/>
<dbReference type="InterPro" id="IPR000595">
    <property type="entry name" value="cNMP-bd_dom"/>
</dbReference>
<evidence type="ECO:0000313" key="5">
    <source>
        <dbReference type="EMBL" id="ETF03279.1"/>
    </source>
</evidence>
<dbReference type="InterPro" id="IPR014710">
    <property type="entry name" value="RmlC-like_jellyroll"/>
</dbReference>
<dbReference type="GO" id="GO:0003700">
    <property type="term" value="F:DNA-binding transcription factor activity"/>
    <property type="evidence" value="ECO:0007669"/>
    <property type="project" value="TreeGrafter"/>
</dbReference>
<dbReference type="OrthoDB" id="8558412at2"/>
<dbReference type="SMART" id="SM00100">
    <property type="entry name" value="cNMP"/>
    <property type="match status" value="1"/>
</dbReference>
<dbReference type="PROSITE" id="PS50042">
    <property type="entry name" value="CNMP_BINDING_3"/>
    <property type="match status" value="1"/>
</dbReference>
<sequence length="226" mass="25264">MSSFSPEAAQWFGLLAPEHQQRVLQDVTVTHYGNGALIARKGETADHWIGVMDGLIRISVGNADGKVASLTGIPVGGWLGEGSILKKECRKYDVVALRDSYVAKLPSRTFEWLLDHSIPFNRYLLDMLNERVGQFIGRAEHDRLLNADARVARCLAELFNPLLYPGLKRRLAITQEEMGYLARVSRQRANQALKKLEVEKLLRVEYGAVCILDLEGLRRYGADATG</sequence>
<keyword evidence="1" id="KW-0805">Transcription regulation</keyword>
<dbReference type="EMBL" id="AYXT01000009">
    <property type="protein sequence ID" value="ETF03279.1"/>
    <property type="molecule type" value="Genomic_DNA"/>
</dbReference>
<gene>
    <name evidence="5" type="ORF">W822_10825</name>
</gene>
<dbReference type="RefSeq" id="WP_024005133.1">
    <property type="nucleotide sequence ID" value="NZ_KI650979.1"/>
</dbReference>
<dbReference type="InterPro" id="IPR036390">
    <property type="entry name" value="WH_DNA-bd_sf"/>
</dbReference>
<dbReference type="Pfam" id="PF00027">
    <property type="entry name" value="cNMP_binding"/>
    <property type="match status" value="1"/>
</dbReference>
<dbReference type="Gene3D" id="1.10.10.10">
    <property type="entry name" value="Winged helix-like DNA-binding domain superfamily/Winged helix DNA-binding domain"/>
    <property type="match status" value="1"/>
</dbReference>
<dbReference type="PANTHER" id="PTHR24567">
    <property type="entry name" value="CRP FAMILY TRANSCRIPTIONAL REGULATORY PROTEIN"/>
    <property type="match status" value="1"/>
</dbReference>
<evidence type="ECO:0000256" key="1">
    <source>
        <dbReference type="ARBA" id="ARBA00023015"/>
    </source>
</evidence>
<dbReference type="InterPro" id="IPR018490">
    <property type="entry name" value="cNMP-bd_dom_sf"/>
</dbReference>
<dbReference type="GO" id="GO:0005829">
    <property type="term" value="C:cytosol"/>
    <property type="evidence" value="ECO:0007669"/>
    <property type="project" value="TreeGrafter"/>
</dbReference>
<dbReference type="InterPro" id="IPR012318">
    <property type="entry name" value="HTH_CRP"/>
</dbReference>
<dbReference type="HOGENOM" id="CLU_075053_1_1_4"/>
<accession>V8QW85</accession>
<keyword evidence="2" id="KW-0238">DNA-binding</keyword>
<dbReference type="Gene3D" id="2.60.120.10">
    <property type="entry name" value="Jelly Rolls"/>
    <property type="match status" value="1"/>
</dbReference>
<dbReference type="PATRIC" id="fig|1424334.3.peg.2178"/>
<evidence type="ECO:0000256" key="2">
    <source>
        <dbReference type="ARBA" id="ARBA00023125"/>
    </source>
</evidence>
<keyword evidence="6" id="KW-1185">Reference proteome</keyword>
<dbReference type="Proteomes" id="UP000018733">
    <property type="component" value="Unassembled WGS sequence"/>
</dbReference>
<dbReference type="SUPFAM" id="SSF51206">
    <property type="entry name" value="cAMP-binding domain-like"/>
    <property type="match status" value="1"/>
</dbReference>
<organism evidence="5 6">
    <name type="scientific">Advenella kashmirensis W13003</name>
    <dbReference type="NCBI Taxonomy" id="1424334"/>
    <lineage>
        <taxon>Bacteria</taxon>
        <taxon>Pseudomonadati</taxon>
        <taxon>Pseudomonadota</taxon>
        <taxon>Betaproteobacteria</taxon>
        <taxon>Burkholderiales</taxon>
        <taxon>Alcaligenaceae</taxon>
    </lineage>
</organism>
<evidence type="ECO:0000256" key="3">
    <source>
        <dbReference type="ARBA" id="ARBA00023163"/>
    </source>
</evidence>
<dbReference type="STRING" id="1424334.W822_10825"/>
<keyword evidence="3" id="KW-0804">Transcription</keyword>
<feature type="domain" description="Cyclic nucleotide-binding" evidence="4">
    <location>
        <begin position="11"/>
        <end position="131"/>
    </location>
</feature>
<dbReference type="GO" id="GO:0003677">
    <property type="term" value="F:DNA binding"/>
    <property type="evidence" value="ECO:0007669"/>
    <property type="project" value="UniProtKB-KW"/>
</dbReference>
<dbReference type="InterPro" id="IPR050397">
    <property type="entry name" value="Env_Response_Regulators"/>
</dbReference>
<protein>
    <submittedName>
        <fullName evidence="5">Crp/Fnr family transcriptional regulator</fullName>
    </submittedName>
</protein>
<evidence type="ECO:0000313" key="6">
    <source>
        <dbReference type="Proteomes" id="UP000018733"/>
    </source>
</evidence>
<dbReference type="SUPFAM" id="SSF46785">
    <property type="entry name" value="Winged helix' DNA-binding domain"/>
    <property type="match status" value="1"/>
</dbReference>
<dbReference type="PANTHER" id="PTHR24567:SF68">
    <property type="entry name" value="DNA-BINDING TRANSCRIPTIONAL DUAL REGULATOR CRP"/>
    <property type="match status" value="1"/>
</dbReference>
<dbReference type="InterPro" id="IPR036388">
    <property type="entry name" value="WH-like_DNA-bd_sf"/>
</dbReference>